<dbReference type="AlphaFoldDB" id="A0A239X4K0"/>
<proteinExistence type="inferred from homology"/>
<evidence type="ECO:0000259" key="2">
    <source>
        <dbReference type="SMART" id="SM00852"/>
    </source>
</evidence>
<evidence type="ECO:0000256" key="1">
    <source>
        <dbReference type="HAMAP-Rule" id="MF_00226"/>
    </source>
</evidence>
<dbReference type="NCBIfam" id="TIGR00177">
    <property type="entry name" value="molyb_syn"/>
    <property type="match status" value="1"/>
</dbReference>
<dbReference type="PIRSF" id="PIRSF006728">
    <property type="entry name" value="CinA"/>
    <property type="match status" value="1"/>
</dbReference>
<dbReference type="SMART" id="SM00852">
    <property type="entry name" value="MoCF_biosynth"/>
    <property type="match status" value="1"/>
</dbReference>
<evidence type="ECO:0000313" key="3">
    <source>
        <dbReference type="EMBL" id="SNV40904.1"/>
    </source>
</evidence>
<protein>
    <recommendedName>
        <fullName evidence="1">CinA-like protein</fullName>
    </recommendedName>
</protein>
<dbReference type="Pfam" id="PF00994">
    <property type="entry name" value="MoCF_biosynth"/>
    <property type="match status" value="1"/>
</dbReference>
<feature type="domain" description="MoaB/Mog" evidence="2">
    <location>
        <begin position="8"/>
        <end position="176"/>
    </location>
</feature>
<dbReference type="NCBIfam" id="TIGR00200">
    <property type="entry name" value="cinA_nterm"/>
    <property type="match status" value="1"/>
</dbReference>
<keyword evidence="4" id="KW-1185">Reference proteome</keyword>
<dbReference type="SUPFAM" id="SSF53218">
    <property type="entry name" value="Molybdenum cofactor biosynthesis proteins"/>
    <property type="match status" value="1"/>
</dbReference>
<dbReference type="Gene3D" id="3.90.950.20">
    <property type="entry name" value="CinA-like"/>
    <property type="match status" value="1"/>
</dbReference>
<dbReference type="InterPro" id="IPR008135">
    <property type="entry name" value="Competence-induced_CinA"/>
</dbReference>
<comment type="similarity">
    <text evidence="1">Belongs to the CinA family.</text>
</comment>
<dbReference type="PANTHER" id="PTHR13939:SF0">
    <property type="entry name" value="NMN AMIDOHYDROLASE-LIKE PROTEIN YFAY"/>
    <property type="match status" value="1"/>
</dbReference>
<dbReference type="CDD" id="cd00885">
    <property type="entry name" value="cinA"/>
    <property type="match status" value="1"/>
</dbReference>
<dbReference type="Gene3D" id="3.40.980.10">
    <property type="entry name" value="MoaB/Mog-like domain"/>
    <property type="match status" value="1"/>
</dbReference>
<name>A0A239X4K0_9FLAO</name>
<reference evidence="3 4" key="1">
    <citation type="submission" date="2017-06" db="EMBL/GenBank/DDBJ databases">
        <authorList>
            <consortium name="Pathogen Informatics"/>
        </authorList>
    </citation>
    <scope>NUCLEOTIDE SEQUENCE [LARGE SCALE GENOMIC DNA]</scope>
    <source>
        <strain evidence="3 4">NCTC13490</strain>
    </source>
</reference>
<organism evidence="3 4">
    <name type="scientific">Chryseobacterium taklimakanense</name>
    <dbReference type="NCBI Taxonomy" id="536441"/>
    <lineage>
        <taxon>Bacteria</taxon>
        <taxon>Pseudomonadati</taxon>
        <taxon>Bacteroidota</taxon>
        <taxon>Flavobacteriia</taxon>
        <taxon>Flavobacteriales</taxon>
        <taxon>Weeksellaceae</taxon>
        <taxon>Chryseobacterium group</taxon>
        <taxon>Chryseobacterium</taxon>
    </lineage>
</organism>
<dbReference type="Pfam" id="PF02464">
    <property type="entry name" value="CinA"/>
    <property type="match status" value="1"/>
</dbReference>
<sequence>MKKVATAALITIGDEILSGITVDTNSSFIASELKKIGIPVKQIFTVSDDIGSIKTAMKRALDIAEIVFTTGGIGPTKDDKTKTAYAEFFQDKLTLDEETFHHLKQLLIKRKREHLLEINKGQAEVLSKAKVIQNDNGTAPCMVIEENGKTAICLPGVPFEVKPLVGEKIIPFLTEKYQLNHIVTRIISVVNFPESLLSETISDWELALPEQISLSYLPIGTRIKLRLTAVGNDKEALENELNDQISKLRPYIEGHVIAWDGNEIQVILKEILSDRNLTISTAESCTGGEIAKLITGVSGCSTTFLGGIIPYDFHKKIEILGVSPRTIEEKTVVSAEVAQEMSLGCQKLFKTDISVSTTGVAGPNTDEFNNQVGEVFYSIRVKDFEQTNRLFLPHLDRKDFMFFVAQRVLQDLVEILVKEND</sequence>
<dbReference type="PANTHER" id="PTHR13939">
    <property type="entry name" value="NICOTINAMIDE-NUCLEOTIDE AMIDOHYDROLASE PNCC"/>
    <property type="match status" value="1"/>
</dbReference>
<gene>
    <name evidence="3" type="primary">yfaY</name>
    <name evidence="3" type="ORF">SAMEA4412677_00841</name>
</gene>
<dbReference type="InterPro" id="IPR050101">
    <property type="entry name" value="CinA"/>
</dbReference>
<dbReference type="SUPFAM" id="SSF142433">
    <property type="entry name" value="CinA-like"/>
    <property type="match status" value="1"/>
</dbReference>
<dbReference type="EMBL" id="LT906465">
    <property type="protein sequence ID" value="SNV40904.1"/>
    <property type="molecule type" value="Genomic_DNA"/>
</dbReference>
<dbReference type="InterPro" id="IPR008136">
    <property type="entry name" value="CinA_C"/>
</dbReference>
<dbReference type="Proteomes" id="UP000215196">
    <property type="component" value="Chromosome 1"/>
</dbReference>
<accession>A0A239X4K0</accession>
<dbReference type="HAMAP" id="MF_00226_B">
    <property type="entry name" value="CinA_B"/>
    <property type="match status" value="1"/>
</dbReference>
<dbReference type="InterPro" id="IPR036425">
    <property type="entry name" value="MoaB/Mog-like_dom_sf"/>
</dbReference>
<dbReference type="NCBIfam" id="TIGR00199">
    <property type="entry name" value="PncC_domain"/>
    <property type="match status" value="1"/>
</dbReference>
<dbReference type="InterPro" id="IPR001453">
    <property type="entry name" value="MoaB/Mog_dom"/>
</dbReference>
<dbReference type="InterPro" id="IPR036653">
    <property type="entry name" value="CinA-like_C"/>
</dbReference>
<evidence type="ECO:0000313" key="4">
    <source>
        <dbReference type="Proteomes" id="UP000215196"/>
    </source>
</evidence>
<dbReference type="KEGG" id="ctak:4412677_00841"/>